<feature type="compositionally biased region" description="Low complexity" evidence="1">
    <location>
        <begin position="183"/>
        <end position="214"/>
    </location>
</feature>
<feature type="compositionally biased region" description="Low complexity" evidence="1">
    <location>
        <begin position="234"/>
        <end position="291"/>
    </location>
</feature>
<dbReference type="AlphaFoldDB" id="A0A0C3B8N4"/>
<dbReference type="STRING" id="933852.A0A0C3B8N4"/>
<evidence type="ECO:0000256" key="1">
    <source>
        <dbReference type="SAM" id="MobiDB-lite"/>
    </source>
</evidence>
<proteinExistence type="predicted"/>
<keyword evidence="4" id="KW-1185">Reference proteome</keyword>
<reference evidence="3 4" key="1">
    <citation type="submission" date="2014-04" db="EMBL/GenBank/DDBJ databases">
        <authorList>
            <consortium name="DOE Joint Genome Institute"/>
            <person name="Kuo A."/>
            <person name="Zuccaro A."/>
            <person name="Kohler A."/>
            <person name="Nagy L.G."/>
            <person name="Floudas D."/>
            <person name="Copeland A."/>
            <person name="Barry K.W."/>
            <person name="Cichocki N."/>
            <person name="Veneault-Fourrey C."/>
            <person name="LaButti K."/>
            <person name="Lindquist E.A."/>
            <person name="Lipzen A."/>
            <person name="Lundell T."/>
            <person name="Morin E."/>
            <person name="Murat C."/>
            <person name="Sun H."/>
            <person name="Tunlid A."/>
            <person name="Henrissat B."/>
            <person name="Grigoriev I.V."/>
            <person name="Hibbett D.S."/>
            <person name="Martin F."/>
            <person name="Nordberg H.P."/>
            <person name="Cantor M.N."/>
            <person name="Hua S.X."/>
        </authorList>
    </citation>
    <scope>NUCLEOTIDE SEQUENCE [LARGE SCALE GENOMIC DNA]</scope>
    <source>
        <strain evidence="3 4">MAFF 305830</strain>
    </source>
</reference>
<reference evidence="4" key="2">
    <citation type="submission" date="2015-01" db="EMBL/GenBank/DDBJ databases">
        <title>Evolutionary Origins and Diversification of the Mycorrhizal Mutualists.</title>
        <authorList>
            <consortium name="DOE Joint Genome Institute"/>
            <consortium name="Mycorrhizal Genomics Consortium"/>
            <person name="Kohler A."/>
            <person name="Kuo A."/>
            <person name="Nagy L.G."/>
            <person name="Floudas D."/>
            <person name="Copeland A."/>
            <person name="Barry K.W."/>
            <person name="Cichocki N."/>
            <person name="Veneault-Fourrey C."/>
            <person name="LaButti K."/>
            <person name="Lindquist E.A."/>
            <person name="Lipzen A."/>
            <person name="Lundell T."/>
            <person name="Morin E."/>
            <person name="Murat C."/>
            <person name="Riley R."/>
            <person name="Ohm R."/>
            <person name="Sun H."/>
            <person name="Tunlid A."/>
            <person name="Henrissat B."/>
            <person name="Grigoriev I.V."/>
            <person name="Hibbett D.S."/>
            <person name="Martin F."/>
        </authorList>
    </citation>
    <scope>NUCLEOTIDE SEQUENCE [LARGE SCALE GENOMIC DNA]</scope>
    <source>
        <strain evidence="4">MAFF 305830</strain>
    </source>
</reference>
<dbReference type="Proteomes" id="UP000054097">
    <property type="component" value="Unassembled WGS sequence"/>
</dbReference>
<feature type="region of interest" description="Disordered" evidence="1">
    <location>
        <begin position="118"/>
        <end position="144"/>
    </location>
</feature>
<evidence type="ECO:0000256" key="2">
    <source>
        <dbReference type="SAM" id="SignalP"/>
    </source>
</evidence>
<dbReference type="EMBL" id="KN824292">
    <property type="protein sequence ID" value="KIM28494.1"/>
    <property type="molecule type" value="Genomic_DNA"/>
</dbReference>
<accession>A0A0C3B8N4</accession>
<feature type="compositionally biased region" description="Polar residues" evidence="1">
    <location>
        <begin position="329"/>
        <end position="354"/>
    </location>
</feature>
<protein>
    <submittedName>
        <fullName evidence="3">Uncharacterized protein</fullName>
    </submittedName>
</protein>
<gene>
    <name evidence="3" type="ORF">M408DRAFT_23551</name>
</gene>
<feature type="signal peptide" evidence="2">
    <location>
        <begin position="1"/>
        <end position="20"/>
    </location>
</feature>
<evidence type="ECO:0000313" key="3">
    <source>
        <dbReference type="EMBL" id="KIM28494.1"/>
    </source>
</evidence>
<evidence type="ECO:0000313" key="4">
    <source>
        <dbReference type="Proteomes" id="UP000054097"/>
    </source>
</evidence>
<sequence length="385" mass="39924">MQLTIVTAAIIIAQATQSLAAPIPASYEIENLVTRAEGDGQQQSSWDRLRGVVNTDAFKQYRDRTTAERLAAAANVEANRVPSALLNIPLKSNVGSFAQTVIKGAQSPQMLPPGTFPRIGGTWTPSPNPTTPSPAAGRVPIVPALGPFQRPFGYKELLQKQQGGATNQASSSDDATRGRTLQRSAPSGSARSSSSKESTSRNRSASPGAASGSRDVSRGRTTERKASSGPASGGQSTASRNSSASGSRSPSPSRASTSRPQSQSQSRSKSSNSRNASASRSPSPGPARTASNSQSASRGRSNQQASSSRPASRGGSTNSQKASGGASPKNASPARSNGSNSRNVSTPPTKSAASNKAPAAIPRKRQRRDVIQDLEARHLKIDELD</sequence>
<feature type="region of interest" description="Disordered" evidence="1">
    <location>
        <begin position="160"/>
        <end position="385"/>
    </location>
</feature>
<dbReference type="HOGENOM" id="CLU_717985_0_0_1"/>
<keyword evidence="2" id="KW-0732">Signal</keyword>
<feature type="chain" id="PRO_5002175601" evidence="2">
    <location>
        <begin position="21"/>
        <end position="385"/>
    </location>
</feature>
<feature type="compositionally biased region" description="Polar residues" evidence="1">
    <location>
        <begin position="160"/>
        <end position="173"/>
    </location>
</feature>
<feature type="compositionally biased region" description="Basic and acidic residues" evidence="1">
    <location>
        <begin position="215"/>
        <end position="226"/>
    </location>
</feature>
<name>A0A0C3B8N4_SERVB</name>
<feature type="compositionally biased region" description="Basic and acidic residues" evidence="1">
    <location>
        <begin position="368"/>
        <end position="385"/>
    </location>
</feature>
<feature type="compositionally biased region" description="Low complexity" evidence="1">
    <location>
        <begin position="301"/>
        <end position="316"/>
    </location>
</feature>
<organism evidence="3 4">
    <name type="scientific">Serendipita vermifera MAFF 305830</name>
    <dbReference type="NCBI Taxonomy" id="933852"/>
    <lineage>
        <taxon>Eukaryota</taxon>
        <taxon>Fungi</taxon>
        <taxon>Dikarya</taxon>
        <taxon>Basidiomycota</taxon>
        <taxon>Agaricomycotina</taxon>
        <taxon>Agaricomycetes</taxon>
        <taxon>Sebacinales</taxon>
        <taxon>Serendipitaceae</taxon>
        <taxon>Serendipita</taxon>
    </lineage>
</organism>